<gene>
    <name evidence="1" type="ORF">g.47367</name>
</gene>
<dbReference type="AlphaFoldDB" id="A0A1B6FHN8"/>
<dbReference type="EMBL" id="GECZ01020047">
    <property type="protein sequence ID" value="JAS49722.1"/>
    <property type="molecule type" value="Transcribed_RNA"/>
</dbReference>
<proteinExistence type="predicted"/>
<organism evidence="1">
    <name type="scientific">Cuerna arida</name>
    <dbReference type="NCBI Taxonomy" id="1464854"/>
    <lineage>
        <taxon>Eukaryota</taxon>
        <taxon>Metazoa</taxon>
        <taxon>Ecdysozoa</taxon>
        <taxon>Arthropoda</taxon>
        <taxon>Hexapoda</taxon>
        <taxon>Insecta</taxon>
        <taxon>Pterygota</taxon>
        <taxon>Neoptera</taxon>
        <taxon>Paraneoptera</taxon>
        <taxon>Hemiptera</taxon>
        <taxon>Auchenorrhyncha</taxon>
        <taxon>Membracoidea</taxon>
        <taxon>Cicadellidae</taxon>
        <taxon>Cicadellinae</taxon>
        <taxon>Proconiini</taxon>
        <taxon>Cuerna</taxon>
    </lineage>
</organism>
<reference evidence="1" key="1">
    <citation type="submission" date="2015-11" db="EMBL/GenBank/DDBJ databases">
        <title>De novo transcriptome assembly of four potential Pierce s Disease insect vectors from Arizona vineyards.</title>
        <authorList>
            <person name="Tassone E.E."/>
        </authorList>
    </citation>
    <scope>NUCLEOTIDE SEQUENCE</scope>
</reference>
<sequence length="170" mass="19920">MLKNKSSIFLIKRISLNMHLDFKETFLTCVVLLSTFSSAARKKKFKATTAILGDRIISLCDEILKLTLELPQDEGGTLVENTETLNSCIRQFVKLIYADDYYDKDIERVLALGPQPKFLEVELDDKRIETAKKNFGWNDKDIEDWFFQRLCTYQHWNHILTYKNHYAGMK</sequence>
<accession>A0A1B6FHN8</accession>
<name>A0A1B6FHN8_9HEMI</name>
<protein>
    <submittedName>
        <fullName evidence="1">Uncharacterized protein</fullName>
    </submittedName>
</protein>
<evidence type="ECO:0000313" key="1">
    <source>
        <dbReference type="EMBL" id="JAS49722.1"/>
    </source>
</evidence>